<dbReference type="HAMAP" id="MF_01420">
    <property type="entry name" value="HTH_type_WhiA"/>
    <property type="match status" value="1"/>
</dbReference>
<dbReference type="STRING" id="1123243.SAMN02745190_00240"/>
<dbReference type="PANTHER" id="PTHR37307:SF1">
    <property type="entry name" value="CELL DIVISION PROTEIN WHIA-RELATED"/>
    <property type="match status" value="1"/>
</dbReference>
<keyword evidence="3 4" id="KW-0131">Cell cycle</keyword>
<dbReference type="NCBIfam" id="TIGR00647">
    <property type="entry name" value="DNA_bind_WhiA"/>
    <property type="match status" value="1"/>
</dbReference>
<dbReference type="InterPro" id="IPR039518">
    <property type="entry name" value="WhiA_LAGLIDADG_dom"/>
</dbReference>
<dbReference type="GO" id="GO:0003677">
    <property type="term" value="F:DNA binding"/>
    <property type="evidence" value="ECO:0007669"/>
    <property type="project" value="UniProtKB-UniRule"/>
</dbReference>
<feature type="domain" description="Sporulation regulator WhiA C-terminal" evidence="5">
    <location>
        <begin position="223"/>
        <end position="304"/>
    </location>
</feature>
<dbReference type="Pfam" id="PF02650">
    <property type="entry name" value="HTH_WhiA"/>
    <property type="match status" value="1"/>
</dbReference>
<feature type="domain" description="Sporulation transcription regulator WhiA N-terminal" evidence="6">
    <location>
        <begin position="21"/>
        <end position="108"/>
    </location>
</feature>
<evidence type="ECO:0000259" key="5">
    <source>
        <dbReference type="Pfam" id="PF02650"/>
    </source>
</evidence>
<dbReference type="SUPFAM" id="SSF55608">
    <property type="entry name" value="Homing endonucleases"/>
    <property type="match status" value="1"/>
</dbReference>
<accession>A0A1M4ST90</accession>
<dbReference type="InterPro" id="IPR023054">
    <property type="entry name" value="Sporulation_regulator_WhiA_C"/>
</dbReference>
<keyword evidence="2 4" id="KW-0238">DNA-binding</keyword>
<dbReference type="Pfam" id="PF14527">
    <property type="entry name" value="LAGLIDADG_WhiA"/>
    <property type="match status" value="1"/>
</dbReference>
<gene>
    <name evidence="4" type="primary">whiA</name>
    <name evidence="8" type="ORF">SAMN02745190_00240</name>
</gene>
<evidence type="ECO:0000313" key="9">
    <source>
        <dbReference type="Proteomes" id="UP000184404"/>
    </source>
</evidence>
<feature type="domain" description="WhiA LAGLIDADG-like" evidence="7">
    <location>
        <begin position="130"/>
        <end position="220"/>
    </location>
</feature>
<comment type="similarity">
    <text evidence="4">Belongs to the WhiA family.</text>
</comment>
<evidence type="ECO:0000313" key="8">
    <source>
        <dbReference type="EMBL" id="SHE35362.1"/>
    </source>
</evidence>
<dbReference type="Pfam" id="PF10298">
    <property type="entry name" value="WhiA_N"/>
    <property type="match status" value="1"/>
</dbReference>
<dbReference type="OrthoDB" id="401278at2"/>
<organism evidence="8 9">
    <name type="scientific">Schwartzia succinivorans DSM 10502</name>
    <dbReference type="NCBI Taxonomy" id="1123243"/>
    <lineage>
        <taxon>Bacteria</taxon>
        <taxon>Bacillati</taxon>
        <taxon>Bacillota</taxon>
        <taxon>Negativicutes</taxon>
        <taxon>Selenomonadales</taxon>
        <taxon>Selenomonadaceae</taxon>
        <taxon>Schwartzia</taxon>
    </lineage>
</organism>
<keyword evidence="1 4" id="KW-0132">Cell division</keyword>
<sequence>MPSFAGDVKNELARLNYKKDCDRRAELSGLLRMGAVMTLGMRHTVGLTFTTENAAVARKVLVLLKEAGKVNTEITVRRFRRLKQHNSYTVRVLPESGGETFLSEIGLLPGTMPTASNGGTLLRRPCCRIAYLRGAFQAGGSVNRPEASYHLEFVTANYQFADLLLSLMRRMDMPAGITDRKDAYIVYLKESDAIVDLLAYMEAEEAVEAFEISRNVKEVRNQVNRIVNCETANLNKTADAAARQTAAIQRLEEKGVLKDLPLQLRKTAEARLEHPDAALAELAELLGVGKSGVNHRMRKLIQLAEMGEEEH</sequence>
<dbReference type="InterPro" id="IPR018478">
    <property type="entry name" value="Sporu_reg_WhiA_N_dom"/>
</dbReference>
<evidence type="ECO:0000259" key="7">
    <source>
        <dbReference type="Pfam" id="PF14527"/>
    </source>
</evidence>
<evidence type="ECO:0000256" key="1">
    <source>
        <dbReference type="ARBA" id="ARBA00022618"/>
    </source>
</evidence>
<keyword evidence="9" id="KW-1185">Reference proteome</keyword>
<comment type="function">
    <text evidence="4">Involved in cell division and chromosome segregation.</text>
</comment>
<reference evidence="8 9" key="1">
    <citation type="submission" date="2016-11" db="EMBL/GenBank/DDBJ databases">
        <authorList>
            <person name="Jaros S."/>
            <person name="Januszkiewicz K."/>
            <person name="Wedrychowicz H."/>
        </authorList>
    </citation>
    <scope>NUCLEOTIDE SEQUENCE [LARGE SCALE GENOMIC DNA]</scope>
    <source>
        <strain evidence="8 9">DSM 10502</strain>
    </source>
</reference>
<dbReference type="GO" id="GO:0043937">
    <property type="term" value="P:regulation of sporulation"/>
    <property type="evidence" value="ECO:0007669"/>
    <property type="project" value="InterPro"/>
</dbReference>
<protein>
    <recommendedName>
        <fullName evidence="4">Probable cell division protein WhiA</fullName>
    </recommendedName>
</protein>
<dbReference type="EMBL" id="FQUG01000002">
    <property type="protein sequence ID" value="SHE35362.1"/>
    <property type="molecule type" value="Genomic_DNA"/>
</dbReference>
<dbReference type="AlphaFoldDB" id="A0A1M4ST90"/>
<evidence type="ECO:0000259" key="6">
    <source>
        <dbReference type="Pfam" id="PF10298"/>
    </source>
</evidence>
<proteinExistence type="inferred from homology"/>
<dbReference type="RefSeq" id="WP_072934359.1">
    <property type="nucleotide sequence ID" value="NZ_FQUG01000002.1"/>
</dbReference>
<dbReference type="GO" id="GO:0051301">
    <property type="term" value="P:cell division"/>
    <property type="evidence" value="ECO:0007669"/>
    <property type="project" value="UniProtKB-UniRule"/>
</dbReference>
<name>A0A1M4ST90_9FIRM</name>
<evidence type="ECO:0000256" key="2">
    <source>
        <dbReference type="ARBA" id="ARBA00023125"/>
    </source>
</evidence>
<dbReference type="InterPro" id="IPR027434">
    <property type="entry name" value="Homing_endonucl"/>
</dbReference>
<evidence type="ECO:0000256" key="4">
    <source>
        <dbReference type="HAMAP-Rule" id="MF_01420"/>
    </source>
</evidence>
<dbReference type="Gene3D" id="3.10.28.10">
    <property type="entry name" value="Homing endonucleases"/>
    <property type="match status" value="1"/>
</dbReference>
<dbReference type="InterPro" id="IPR003802">
    <property type="entry name" value="Sporulation_regulator_WhiA"/>
</dbReference>
<dbReference type="PANTHER" id="PTHR37307">
    <property type="entry name" value="CELL DIVISION PROTEIN WHIA-RELATED"/>
    <property type="match status" value="1"/>
</dbReference>
<dbReference type="Proteomes" id="UP000184404">
    <property type="component" value="Unassembled WGS sequence"/>
</dbReference>
<evidence type="ECO:0000256" key="3">
    <source>
        <dbReference type="ARBA" id="ARBA00023306"/>
    </source>
</evidence>